<reference evidence="2 3" key="1">
    <citation type="journal article" date="2020" name="Front. Microbiol.">
        <title>Design of Bacterial Strain-Specific qPCR Assays Using NGS Data and Publicly Available Resources and Its Application to Track Biocontrol Strains.</title>
        <authorList>
            <person name="Hernandez I."/>
            <person name="Sant C."/>
            <person name="Martinez R."/>
            <person name="Fernandez C."/>
        </authorList>
    </citation>
    <scope>NUCLEOTIDE SEQUENCE [LARGE SCALE GENOMIC DNA]</scope>
    <source>
        <strain evidence="2 3">B24</strain>
    </source>
</reference>
<dbReference type="Proteomes" id="UP000515708">
    <property type="component" value="Chromosome"/>
</dbReference>
<evidence type="ECO:0000313" key="2">
    <source>
        <dbReference type="EMBL" id="QMU96558.1"/>
    </source>
</evidence>
<evidence type="ECO:0000313" key="3">
    <source>
        <dbReference type="Proteomes" id="UP000515708"/>
    </source>
</evidence>
<keyword evidence="1" id="KW-1133">Transmembrane helix</keyword>
<name>A0A7D7W857_9MICO</name>
<keyword evidence="1" id="KW-0812">Transmembrane</keyword>
<protein>
    <submittedName>
        <fullName evidence="2">Uncharacterized protein</fullName>
    </submittedName>
</protein>
<dbReference type="RefSeq" id="WP_182255088.1">
    <property type="nucleotide sequence ID" value="NZ_CP043732.1"/>
</dbReference>
<accession>A0A7D7W857</accession>
<sequence>MRRHLRWVVLLVSAPLAYLVAALLHVWARDAQSRSEGVGAAWLVFGQFLISLTALVAPIVLIILAIIEMTRVHRRARRARGRFTRSEQQQLATAHSSAAAWEHARAVRSSIMEGRMPPALHQQWDVVPYDREIFFGHVPVTYARYYGQDVAYQQSSTIALGRPAFVVGALAVTAIANSAARSSAAKQAAPQWREWQSTGAYVTSHRIAVHVGGQWLSFDYAAMTAVYPEVASRTLVCQFASTAPMLLSGDGAVLSAVIAVAQAYGLDAARDHPALAPLNQPAAEPALPPIGRPPRD</sequence>
<dbReference type="EMBL" id="CP043732">
    <property type="protein sequence ID" value="QMU96558.1"/>
    <property type="molecule type" value="Genomic_DNA"/>
</dbReference>
<feature type="transmembrane region" description="Helical" evidence="1">
    <location>
        <begin position="7"/>
        <end position="28"/>
    </location>
</feature>
<proteinExistence type="predicted"/>
<gene>
    <name evidence="2" type="ORF">FVO59_04550</name>
</gene>
<organism evidence="2 3">
    <name type="scientific">Microbacterium esteraromaticum</name>
    <dbReference type="NCBI Taxonomy" id="57043"/>
    <lineage>
        <taxon>Bacteria</taxon>
        <taxon>Bacillati</taxon>
        <taxon>Actinomycetota</taxon>
        <taxon>Actinomycetes</taxon>
        <taxon>Micrococcales</taxon>
        <taxon>Microbacteriaceae</taxon>
        <taxon>Microbacterium</taxon>
    </lineage>
</organism>
<keyword evidence="1" id="KW-0472">Membrane</keyword>
<feature type="transmembrane region" description="Helical" evidence="1">
    <location>
        <begin position="40"/>
        <end position="67"/>
    </location>
</feature>
<dbReference type="AlphaFoldDB" id="A0A7D7W857"/>
<evidence type="ECO:0000256" key="1">
    <source>
        <dbReference type="SAM" id="Phobius"/>
    </source>
</evidence>